<reference evidence="11" key="2">
    <citation type="submission" date="2023-07" db="EMBL/GenBank/DDBJ databases">
        <authorList>
            <person name="Shen H."/>
        </authorList>
    </citation>
    <scope>NUCLEOTIDE SEQUENCE</scope>
    <source>
        <strain evidence="11">TNR-22</strain>
    </source>
</reference>
<keyword evidence="3 10" id="KW-1134">Transmembrane beta strand</keyword>
<evidence type="ECO:0000256" key="1">
    <source>
        <dbReference type="ARBA" id="ARBA00009521"/>
    </source>
</evidence>
<evidence type="ECO:0000256" key="10">
    <source>
        <dbReference type="RuleBase" id="RU364005"/>
    </source>
</evidence>
<keyword evidence="12" id="KW-1185">Reference proteome</keyword>
<gene>
    <name evidence="11" type="ORF">Q4481_06430</name>
</gene>
<dbReference type="RefSeq" id="WP_304375503.1">
    <property type="nucleotide sequence ID" value="NZ_JAUOZU010000006.1"/>
</dbReference>
<name>A0ABT8YIR2_9HYPH</name>
<dbReference type="Proteomes" id="UP001174932">
    <property type="component" value="Unassembled WGS sequence"/>
</dbReference>
<protein>
    <recommendedName>
        <fullName evidence="10">Porin</fullName>
    </recommendedName>
</protein>
<dbReference type="InterPro" id="IPR003684">
    <property type="entry name" value="Porin_alphabac"/>
</dbReference>
<keyword evidence="2 10" id="KW-0813">Transport</keyword>
<evidence type="ECO:0000313" key="11">
    <source>
        <dbReference type="EMBL" id="MDO6963585.1"/>
    </source>
</evidence>
<comment type="subcellular location">
    <subcellularLocation>
        <location evidence="10">Cell outer membrane</location>
        <topology evidence="10">Multi-pass membrane protein</topology>
    </subcellularLocation>
</comment>
<keyword evidence="9 10" id="KW-0998">Cell outer membrane</keyword>
<reference evidence="11" key="1">
    <citation type="journal article" date="2015" name="Int. J. Syst. Evol. Microbiol.">
        <title>Rhizobium alvei sp. nov., isolated from a freshwater river.</title>
        <authorList>
            <person name="Sheu S.Y."/>
            <person name="Huang H.W."/>
            <person name="Young C.C."/>
            <person name="Chen W.M."/>
        </authorList>
    </citation>
    <scope>NUCLEOTIDE SEQUENCE</scope>
    <source>
        <strain evidence="11">TNR-22</strain>
    </source>
</reference>
<comment type="similarity">
    <text evidence="1 10">Belongs to the alphaproteobacteria porin family.</text>
</comment>
<accession>A0ABT8YIR2</accession>
<proteinExistence type="inferred from homology"/>
<evidence type="ECO:0000256" key="2">
    <source>
        <dbReference type="ARBA" id="ARBA00022448"/>
    </source>
</evidence>
<comment type="caution">
    <text evidence="11">The sequence shown here is derived from an EMBL/GenBank/DDBJ whole genome shotgun (WGS) entry which is preliminary data.</text>
</comment>
<evidence type="ECO:0000256" key="4">
    <source>
        <dbReference type="ARBA" id="ARBA00022692"/>
    </source>
</evidence>
<keyword evidence="6 10" id="KW-0406">Ion transport</keyword>
<comment type="domain">
    <text evidence="10">Consists of 16-stranded beta-barrel sheets, with large surface-exposed loops, that form a transmembrane pore at the center of each barrel. The pore is partially ocluded by a peptide loop that folds into the pore lumen.</text>
</comment>
<evidence type="ECO:0000256" key="9">
    <source>
        <dbReference type="ARBA" id="ARBA00023237"/>
    </source>
</evidence>
<feature type="signal peptide" evidence="10">
    <location>
        <begin position="1"/>
        <end position="22"/>
    </location>
</feature>
<evidence type="ECO:0000313" key="12">
    <source>
        <dbReference type="Proteomes" id="UP001174932"/>
    </source>
</evidence>
<evidence type="ECO:0000256" key="6">
    <source>
        <dbReference type="ARBA" id="ARBA00023065"/>
    </source>
</evidence>
<dbReference type="Pfam" id="PF02530">
    <property type="entry name" value="Porin_2"/>
    <property type="match status" value="1"/>
</dbReference>
<evidence type="ECO:0000256" key="8">
    <source>
        <dbReference type="ARBA" id="ARBA00023136"/>
    </source>
</evidence>
<evidence type="ECO:0000256" key="7">
    <source>
        <dbReference type="ARBA" id="ARBA00023114"/>
    </source>
</evidence>
<keyword evidence="4 10" id="KW-0812">Transmembrane</keyword>
<sequence length="334" mass="36556">MNIKSLLLGSAAALAVVSGAQAADAVVAAEPEPMEYVKVCDAYGTGFFYIPGTETCLKIGGQFRYEKNFENVAGPNTPTYYYHHSRVRLDFEAKNDSEWGTVYSWVRLQGDQDDNGTNGVNFFYYFGIGGLEFGNYDLPWSRFFGYGGLTDWGGDDGFQDGKQYISYTANLGSVSAWISLDNDANQLDVDNLPHDNHKYIPDVSGGVSGTFGDYTAYAGLGYDESLDSLAVKAKVSGSVGMFSFAALALYSDDKANRYFNYDGFSAIVGVSAKVTDSITLAKDFQYWDNGDWMLIADVAWSVAPGFSVLLEGAYKDLDAGGNEKYGMLRFERSF</sequence>
<comment type="function">
    <text evidence="10">Forms passive diffusion pores that allow small molecular weight hydrophilic materials across the outer membrane.</text>
</comment>
<keyword evidence="8 10" id="KW-0472">Membrane</keyword>
<feature type="chain" id="PRO_5044993530" description="Porin" evidence="10">
    <location>
        <begin position="23"/>
        <end position="334"/>
    </location>
</feature>
<keyword evidence="7 10" id="KW-0626">Porin</keyword>
<keyword evidence="5 10" id="KW-0732">Signal</keyword>
<dbReference type="SUPFAM" id="SSF56935">
    <property type="entry name" value="Porins"/>
    <property type="match status" value="1"/>
</dbReference>
<dbReference type="EMBL" id="JAUOZU010000006">
    <property type="protein sequence ID" value="MDO6963585.1"/>
    <property type="molecule type" value="Genomic_DNA"/>
</dbReference>
<organism evidence="11 12">
    <name type="scientific">Rhizobium alvei</name>
    <dbReference type="NCBI Taxonomy" id="1132659"/>
    <lineage>
        <taxon>Bacteria</taxon>
        <taxon>Pseudomonadati</taxon>
        <taxon>Pseudomonadota</taxon>
        <taxon>Alphaproteobacteria</taxon>
        <taxon>Hyphomicrobiales</taxon>
        <taxon>Rhizobiaceae</taxon>
        <taxon>Rhizobium/Agrobacterium group</taxon>
        <taxon>Rhizobium</taxon>
    </lineage>
</organism>
<evidence type="ECO:0000256" key="3">
    <source>
        <dbReference type="ARBA" id="ARBA00022452"/>
    </source>
</evidence>
<evidence type="ECO:0000256" key="5">
    <source>
        <dbReference type="ARBA" id="ARBA00022729"/>
    </source>
</evidence>